<gene>
    <name evidence="2" type="ORF">HDIA_4843</name>
</gene>
<feature type="chain" id="PRO_5012157677" description="Integral membrane protein" evidence="1">
    <location>
        <begin position="27"/>
        <end position="108"/>
    </location>
</feature>
<keyword evidence="3" id="KW-1185">Reference proteome</keyword>
<dbReference type="PROSITE" id="PS51257">
    <property type="entry name" value="PROKAR_LIPOPROTEIN"/>
    <property type="match status" value="1"/>
</dbReference>
<evidence type="ECO:0000313" key="3">
    <source>
        <dbReference type="Proteomes" id="UP000223606"/>
    </source>
</evidence>
<dbReference type="RefSeq" id="WP_099558591.1">
    <property type="nucleotide sequence ID" value="NZ_LT960614.1"/>
</dbReference>
<dbReference type="OrthoDB" id="8021248at2"/>
<evidence type="ECO:0008006" key="4">
    <source>
        <dbReference type="Google" id="ProtNLM"/>
    </source>
</evidence>
<dbReference type="AlphaFoldDB" id="A0A2C9DDJ7"/>
<dbReference type="KEGG" id="hdi:HDIA_4843"/>
<proteinExistence type="predicted"/>
<reference evidence="3" key="1">
    <citation type="submission" date="2017-09" db="EMBL/GenBank/DDBJ databases">
        <title>Genome sequence of Nannocystis excedens DSM 71.</title>
        <authorList>
            <person name="Blom J."/>
        </authorList>
    </citation>
    <scope>NUCLEOTIDE SEQUENCE [LARGE SCALE GENOMIC DNA]</scope>
    <source>
        <strain evidence="3">type strain: E19</strain>
    </source>
</reference>
<sequence>MTARASLISLALATAALLAGTLAASATCSCRFQGSEWKLGERACITLGNKSVMMECRMNQNVTSWAPLKGGCPKLSLASPIEDLELAAWGDSSPAPVKASAHSHVMHY</sequence>
<keyword evidence="1" id="KW-0732">Signal</keyword>
<feature type="signal peptide" evidence="1">
    <location>
        <begin position="1"/>
        <end position="26"/>
    </location>
</feature>
<name>A0A2C9DDJ7_9HYPH</name>
<accession>A0A2C9DDJ7</accession>
<dbReference type="EMBL" id="LT960614">
    <property type="protein sequence ID" value="SON58384.1"/>
    <property type="molecule type" value="Genomic_DNA"/>
</dbReference>
<organism evidence="2 3">
    <name type="scientific">Hartmannibacter diazotrophicus</name>
    <dbReference type="NCBI Taxonomy" id="1482074"/>
    <lineage>
        <taxon>Bacteria</taxon>
        <taxon>Pseudomonadati</taxon>
        <taxon>Pseudomonadota</taxon>
        <taxon>Alphaproteobacteria</taxon>
        <taxon>Hyphomicrobiales</taxon>
        <taxon>Pleomorphomonadaceae</taxon>
        <taxon>Hartmannibacter</taxon>
    </lineage>
</organism>
<evidence type="ECO:0000313" key="2">
    <source>
        <dbReference type="EMBL" id="SON58384.1"/>
    </source>
</evidence>
<protein>
    <recommendedName>
        <fullName evidence="4">Integral membrane protein</fullName>
    </recommendedName>
</protein>
<dbReference type="Proteomes" id="UP000223606">
    <property type="component" value="Chromosome 1"/>
</dbReference>
<evidence type="ECO:0000256" key="1">
    <source>
        <dbReference type="SAM" id="SignalP"/>
    </source>
</evidence>